<keyword evidence="4" id="KW-1185">Reference proteome</keyword>
<dbReference type="SUPFAM" id="SSF53300">
    <property type="entry name" value="vWA-like"/>
    <property type="match status" value="1"/>
</dbReference>
<gene>
    <name evidence="3" type="ORF">HGB44_19740</name>
</gene>
<feature type="compositionally biased region" description="Gly residues" evidence="1">
    <location>
        <begin position="164"/>
        <end position="179"/>
    </location>
</feature>
<organism evidence="3 4">
    <name type="scientific">Nocardiopsis alborubida</name>
    <dbReference type="NCBI Taxonomy" id="146802"/>
    <lineage>
        <taxon>Bacteria</taxon>
        <taxon>Bacillati</taxon>
        <taxon>Actinomycetota</taxon>
        <taxon>Actinomycetes</taxon>
        <taxon>Streptosporangiales</taxon>
        <taxon>Nocardiopsidaceae</taxon>
        <taxon>Nocardiopsis</taxon>
    </lineage>
</organism>
<feature type="domain" description="VWFA" evidence="2">
    <location>
        <begin position="237"/>
        <end position="332"/>
    </location>
</feature>
<evidence type="ECO:0000256" key="1">
    <source>
        <dbReference type="SAM" id="MobiDB-lite"/>
    </source>
</evidence>
<dbReference type="InterPro" id="IPR036465">
    <property type="entry name" value="vWFA_dom_sf"/>
</dbReference>
<feature type="region of interest" description="Disordered" evidence="1">
    <location>
        <begin position="155"/>
        <end position="192"/>
    </location>
</feature>
<dbReference type="Proteomes" id="UP000553209">
    <property type="component" value="Unassembled WGS sequence"/>
</dbReference>
<accession>A0A7X6MES2</accession>
<proteinExistence type="predicted"/>
<reference evidence="3 4" key="1">
    <citation type="submission" date="2020-04" db="EMBL/GenBank/DDBJ databases">
        <title>MicrobeNet Type strains.</title>
        <authorList>
            <person name="Nicholson A.C."/>
        </authorList>
    </citation>
    <scope>NUCLEOTIDE SEQUENCE [LARGE SCALE GENOMIC DNA]</scope>
    <source>
        <strain evidence="3 4">ATCC 23612</strain>
    </source>
</reference>
<evidence type="ECO:0000313" key="4">
    <source>
        <dbReference type="Proteomes" id="UP000553209"/>
    </source>
</evidence>
<comment type="caution">
    <text evidence="3">The sequence shown here is derived from an EMBL/GenBank/DDBJ whole genome shotgun (WGS) entry which is preliminary data.</text>
</comment>
<name>A0A7X6MES2_9ACTN</name>
<dbReference type="CDD" id="cd00198">
    <property type="entry name" value="vWFA"/>
    <property type="match status" value="1"/>
</dbReference>
<evidence type="ECO:0000313" key="3">
    <source>
        <dbReference type="EMBL" id="NKY99882.1"/>
    </source>
</evidence>
<dbReference type="EMBL" id="JAAXPG010000019">
    <property type="protein sequence ID" value="NKY99882.1"/>
    <property type="molecule type" value="Genomic_DNA"/>
</dbReference>
<dbReference type="InterPro" id="IPR002035">
    <property type="entry name" value="VWF_A"/>
</dbReference>
<dbReference type="Pfam" id="PF13519">
    <property type="entry name" value="VWA_2"/>
    <property type="match status" value="1"/>
</dbReference>
<dbReference type="RefSeq" id="WP_061081707.1">
    <property type="nucleotide sequence ID" value="NZ_JAAXPG010000019.1"/>
</dbReference>
<dbReference type="Gene3D" id="3.40.50.410">
    <property type="entry name" value="von Willebrand factor, type A domain"/>
    <property type="match status" value="1"/>
</dbReference>
<sequence length="416" mass="44581">MRFRYRAYMGGPDPLAEPDPPPEEAVAAARELLVLVTSALETGSAASSKEPEAGSATGPEGSASDSEPLGASHATGPGVLAEEDRRRLSALEKVLSRYADGDRAALGEADVTALGRLLTLLGGEAGQALDRLDRADHGLSPRELRRLGEVALREVEASRRGHGGRGGAHRGGTAPGGEPTGLPLPRDEDGDRPLDAVATVREAALRRARPGERGVALRAEDVRVVGSEPSEAAAVSLLVDLSHSMVTRSLHEAAIRTALALHTLVSTRRPQDRLHLVGFGERARELTPAALVAHDWRRVPGTNLHHALRLARAHLRRNGGLRPQVLVVTDGEPTAHLGEDGDTRFSWPPAPRTVELTFAELDAVLREGAEVTFFLLADDPRLRAFQELVERRRGARVVHAGAEELGPLVVDRYHQR</sequence>
<dbReference type="AlphaFoldDB" id="A0A7X6MES2"/>
<feature type="region of interest" description="Disordered" evidence="1">
    <location>
        <begin position="42"/>
        <end position="84"/>
    </location>
</feature>
<feature type="region of interest" description="Disordered" evidence="1">
    <location>
        <begin position="1"/>
        <end position="25"/>
    </location>
</feature>
<protein>
    <submittedName>
        <fullName evidence="3">VWA domain-containing protein</fullName>
    </submittedName>
</protein>
<evidence type="ECO:0000259" key="2">
    <source>
        <dbReference type="Pfam" id="PF13519"/>
    </source>
</evidence>